<dbReference type="OrthoDB" id="10477664at2759"/>
<evidence type="ECO:0000256" key="2">
    <source>
        <dbReference type="SAM" id="MobiDB-lite"/>
    </source>
</evidence>
<dbReference type="EMBL" id="MLAK01000691">
    <property type="protein sequence ID" value="OHT07641.1"/>
    <property type="molecule type" value="Genomic_DNA"/>
</dbReference>
<feature type="region of interest" description="Disordered" evidence="2">
    <location>
        <begin position="1"/>
        <end position="110"/>
    </location>
</feature>
<feature type="coiled-coil region" evidence="1">
    <location>
        <begin position="175"/>
        <end position="202"/>
    </location>
</feature>
<evidence type="ECO:0000313" key="3">
    <source>
        <dbReference type="EMBL" id="OHT07641.1"/>
    </source>
</evidence>
<feature type="coiled-coil region" evidence="1">
    <location>
        <begin position="369"/>
        <end position="425"/>
    </location>
</feature>
<feature type="compositionally biased region" description="Polar residues" evidence="2">
    <location>
        <begin position="614"/>
        <end position="631"/>
    </location>
</feature>
<name>A0A1J4K820_9EUKA</name>
<dbReference type="AlphaFoldDB" id="A0A1J4K820"/>
<dbReference type="Proteomes" id="UP000179807">
    <property type="component" value="Unassembled WGS sequence"/>
</dbReference>
<protein>
    <submittedName>
        <fullName evidence="3">Uncharacterized protein</fullName>
    </submittedName>
</protein>
<dbReference type="GeneID" id="94838288"/>
<organism evidence="3 4">
    <name type="scientific">Tritrichomonas foetus</name>
    <dbReference type="NCBI Taxonomy" id="1144522"/>
    <lineage>
        <taxon>Eukaryota</taxon>
        <taxon>Metamonada</taxon>
        <taxon>Parabasalia</taxon>
        <taxon>Tritrichomonadida</taxon>
        <taxon>Tritrichomonadidae</taxon>
        <taxon>Tritrichomonas</taxon>
    </lineage>
</organism>
<feature type="compositionally biased region" description="Basic and acidic residues" evidence="2">
    <location>
        <begin position="1"/>
        <end position="11"/>
    </location>
</feature>
<feature type="coiled-coil region" evidence="1">
    <location>
        <begin position="239"/>
        <end position="273"/>
    </location>
</feature>
<accession>A0A1J4K820</accession>
<feature type="region of interest" description="Disordered" evidence="2">
    <location>
        <begin position="607"/>
        <end position="631"/>
    </location>
</feature>
<feature type="compositionally biased region" description="Low complexity" evidence="2">
    <location>
        <begin position="71"/>
        <end position="90"/>
    </location>
</feature>
<dbReference type="VEuPathDB" id="TrichDB:TRFO_24138"/>
<proteinExistence type="predicted"/>
<gene>
    <name evidence="3" type="ORF">TRFO_24138</name>
</gene>
<feature type="compositionally biased region" description="Basic and acidic residues" evidence="2">
    <location>
        <begin position="21"/>
        <end position="33"/>
    </location>
</feature>
<keyword evidence="1" id="KW-0175">Coiled coil</keyword>
<sequence>MYFGEEGERLAQQRAAAQRQYAEDLKAQIAERSRKPKSPPETFASTNNDNFSSPQRPPSLLQQVHQAPVTRPSQASQQPQNARNPPQRAPSDLHNYDPLPDLPPVSSGPSADAIRFADRLNWLESSVDQHQSVLKTAADSATRIERTSLPSITDGVEQLRSAIERVSSVDLPARIRPLEDENQRLEEKIQSASAEFTNATQSLRERLSETSSVFTQTQTKFSEFANSVKSTILEFKAEIAQARDAHDAIAQRIAQAESRASQTEESLRAVSSALQNFEKSASDGINNAQQTTNQMVQSTALQIAQALKTESEGRDQASGLLHSQTEEVNQRAASSVSNIQNVINDLAISFKQSLSALSSSVRDALETTRNESDNQYRDLSSRLDQLLSDTDSNFATVQNESVSILQSLNEHATKAREDLEAALTQECEIRKKNEQQIVQRYDNFKALIINEMQMQTAQMEEMSAQATQKVTKLCNEAVLPLKNEISQVREKTKGAETLPSKVAAIEQLVGQINSQLVDNVGALGQKSSAIVAAIDKMRSENEQVIDHLSERIRILEDGQSKPSFVSRRDVNNAFTNLNTEFDNRMQEIEQQIGVIFSSLSDLTMAAPAPMKSQKPGSQLLDQLANSNPKAQ</sequence>
<comment type="caution">
    <text evidence="3">The sequence shown here is derived from an EMBL/GenBank/DDBJ whole genome shotgun (WGS) entry which is preliminary data.</text>
</comment>
<feature type="compositionally biased region" description="Polar residues" evidence="2">
    <location>
        <begin position="43"/>
        <end position="65"/>
    </location>
</feature>
<evidence type="ECO:0000256" key="1">
    <source>
        <dbReference type="SAM" id="Coils"/>
    </source>
</evidence>
<evidence type="ECO:0000313" key="4">
    <source>
        <dbReference type="Proteomes" id="UP000179807"/>
    </source>
</evidence>
<reference evidence="3" key="1">
    <citation type="submission" date="2016-10" db="EMBL/GenBank/DDBJ databases">
        <authorList>
            <person name="Benchimol M."/>
            <person name="Almeida L.G."/>
            <person name="Vasconcelos A.T."/>
            <person name="Perreira-Neves A."/>
            <person name="Rosa I.A."/>
            <person name="Tasca T."/>
            <person name="Bogo M.R."/>
            <person name="de Souza W."/>
        </authorList>
    </citation>
    <scope>NUCLEOTIDE SEQUENCE [LARGE SCALE GENOMIC DNA]</scope>
    <source>
        <strain evidence="3">K</strain>
    </source>
</reference>
<keyword evidence="4" id="KW-1185">Reference proteome</keyword>
<dbReference type="RefSeq" id="XP_068360777.1">
    <property type="nucleotide sequence ID" value="XM_068503584.1"/>
</dbReference>